<proteinExistence type="inferred from homology"/>
<feature type="region of interest" description="Disordered" evidence="6">
    <location>
        <begin position="346"/>
        <end position="366"/>
    </location>
</feature>
<dbReference type="GO" id="GO:0090522">
    <property type="term" value="P:vesicle tethering involved in exocytosis"/>
    <property type="evidence" value="ECO:0007669"/>
    <property type="project" value="UniProtKB-UniRule"/>
</dbReference>
<dbReference type="GO" id="GO:0006893">
    <property type="term" value="P:Golgi to plasma membrane transport"/>
    <property type="evidence" value="ECO:0007669"/>
    <property type="project" value="TreeGrafter"/>
</dbReference>
<dbReference type="Pfam" id="PF04048">
    <property type="entry name" value="Sec8_N"/>
    <property type="match status" value="1"/>
</dbReference>
<dbReference type="EMBL" id="GEEE01012362">
    <property type="protein sequence ID" value="JAP50863.1"/>
    <property type="molecule type" value="Transcribed_RNA"/>
</dbReference>
<protein>
    <recommendedName>
        <fullName evidence="4">Exocyst complex component Sec8</fullName>
    </recommendedName>
</protein>
<comment type="similarity">
    <text evidence="1 4">Belongs to the SEC8 family.</text>
</comment>
<accession>A0A0X3PGC1</accession>
<dbReference type="InterPro" id="IPR007191">
    <property type="entry name" value="Sec8_exocyst_N"/>
</dbReference>
<keyword evidence="2 4" id="KW-0813">Transport</keyword>
<reference evidence="8" key="1">
    <citation type="submission" date="2016-01" db="EMBL/GenBank/DDBJ databases">
        <title>Reference transcriptome for the parasite Schistocephalus solidus: insights into the molecular evolution of parasitism.</title>
        <authorList>
            <person name="Hebert F.O."/>
            <person name="Grambauer S."/>
            <person name="Barber I."/>
            <person name="Landry C.R."/>
            <person name="Aubin-Horth N."/>
        </authorList>
    </citation>
    <scope>NUCLEOTIDE SEQUENCE</scope>
</reference>
<dbReference type="AlphaFoldDB" id="A0A0X3PGC1"/>
<evidence type="ECO:0000259" key="7">
    <source>
        <dbReference type="Pfam" id="PF04048"/>
    </source>
</evidence>
<organism evidence="8">
    <name type="scientific">Schistocephalus solidus</name>
    <name type="common">Tapeworm</name>
    <dbReference type="NCBI Taxonomy" id="70667"/>
    <lineage>
        <taxon>Eukaryota</taxon>
        <taxon>Metazoa</taxon>
        <taxon>Spiralia</taxon>
        <taxon>Lophotrochozoa</taxon>
        <taxon>Platyhelminthes</taxon>
        <taxon>Cestoda</taxon>
        <taxon>Eucestoda</taxon>
        <taxon>Diphyllobothriidea</taxon>
        <taxon>Diphyllobothriidae</taxon>
        <taxon>Schistocephalus</taxon>
    </lineage>
</organism>
<name>A0A0X3PGC1_SCHSO</name>
<sequence length="1116" mass="122436">MTQSSYLMSFIHGLLEHSSKDVRERKREQLAREYKETEEVVNVCLNEKYEEVTKILNVYREVSQNLETIRSAVRKVKKDIGECKNFLACNREELRRLWLDLIEQRRSLELIDIIDRVRLAPDIINNLISARAWPEATDFLLSIHKLAETEVRSVPALDGTMAELAVKKKTLFEEICQSLLFLIFKQPLALVLHDRSLRCGTSLTTVVPDMEGAAPRTRSSVVVDSDPVSGEITKVKHFSDLPLSDWRSLPVDPPAVNSNLQKDPRAVTAALLASTGAAKEQRKLATQPLYVQPRSKLYSDQLLTDEKKWADAIVALTHCLNRLQKLPQVFSSWRVKAHIGSTAAGTGPLGTSGLGSGSDSHPRKKTSSLFAPGQSLLTEIHNSIVLPAVAEIERNVAAQGQPFPLSSLAEPSYLTELLQLIFPALYMHFNAVMLMIRTMRTIKQRTPEVSFEFLDLLNEEYVWEYIQDEVRSVLSAHLASSGTGYAGGPLSDARSKAAFDANQIDLNAAMGKRRSHNFFGSGSSSIASSGAGTNSEAGSAVGGISEAQQALSSDGEPSNTATSNTFFSFSKTSHSLSVNSYLRENRLNLPFDLPANHGLLNDGPGDVTDSSSGKLAVGERGNFPVGNYPLVCRPAYSNVRAIYSLVIDFTKTIEEQPISASRVLSHVLDNSTVSSLRNSRNSTSATSSTGSLAVGLKGALVALGAPKFVDKNLVIHCGLRTFLVDFIERVYLPEAQLDMRQHLVQILSAPDFLTNTVDQQSKRELGINKPILNSVVLTNQLLNEVQQMTIALPDYAGNCSRIGATLLETFIDWTSRAYRNLTIAKTSGSSIPSADWAKDCDLSRFWTKFPVWQRMAAAESYAAATSAQLANTGVDSINVNATTVLASKTGNMSSNTGTMAMDPVPAIVLGMPNLISSSSGIESSSGNLPDSHAANLLPFYGPDNQNPQNTGAGHDELILHERETTRLAVKEMDQLLHMIHDEVGSSSDISLCTANLPTIKKIGRLHESINWLLRCITSQNTWLQTLPTADAARFMNVTQELSSLSDACILMIYLDVRVKAFNLFGNLPRIVPFWCPVDEVDVDAPVTECLVYWEQLKDALIHTLSQCKMRSAYFSS</sequence>
<dbReference type="GO" id="GO:0000145">
    <property type="term" value="C:exocyst"/>
    <property type="evidence" value="ECO:0007669"/>
    <property type="project" value="UniProtKB-UniRule"/>
</dbReference>
<keyword evidence="3 4" id="KW-0268">Exocytosis</keyword>
<feature type="coiled-coil region" evidence="5">
    <location>
        <begin position="20"/>
        <end position="47"/>
    </location>
</feature>
<evidence type="ECO:0000256" key="2">
    <source>
        <dbReference type="ARBA" id="ARBA00022448"/>
    </source>
</evidence>
<comment type="function">
    <text evidence="4">Component of the exocyst complex involved in the docking of exocytic vesicles with fusion sites on the plasma membrane.</text>
</comment>
<dbReference type="PANTHER" id="PTHR14146:SF0">
    <property type="entry name" value="EXOCYST COMPLEX COMPONENT 4"/>
    <property type="match status" value="1"/>
</dbReference>
<keyword evidence="5" id="KW-0175">Coiled coil</keyword>
<gene>
    <name evidence="8" type="primary">EXOC4</name>
    <name evidence="8" type="ORF">TR165197</name>
</gene>
<dbReference type="GO" id="GO:0006904">
    <property type="term" value="P:vesicle docking involved in exocytosis"/>
    <property type="evidence" value="ECO:0007669"/>
    <property type="project" value="InterPro"/>
</dbReference>
<feature type="compositionally biased region" description="Gly residues" evidence="6">
    <location>
        <begin position="347"/>
        <end position="356"/>
    </location>
</feature>
<feature type="compositionally biased region" description="Polar residues" evidence="6">
    <location>
        <begin position="546"/>
        <end position="557"/>
    </location>
</feature>
<feature type="domain" description="Exocyst complex component Sec8 N-terminal" evidence="7">
    <location>
        <begin position="27"/>
        <end position="126"/>
    </location>
</feature>
<evidence type="ECO:0000256" key="1">
    <source>
        <dbReference type="ARBA" id="ARBA00010470"/>
    </source>
</evidence>
<dbReference type="InterPro" id="IPR039682">
    <property type="entry name" value="Sec8/EXOC4"/>
</dbReference>
<dbReference type="GO" id="GO:0006612">
    <property type="term" value="P:protein targeting to membrane"/>
    <property type="evidence" value="ECO:0007669"/>
    <property type="project" value="UniProtKB-UniRule"/>
</dbReference>
<feature type="region of interest" description="Disordered" evidence="6">
    <location>
        <begin position="526"/>
        <end position="559"/>
    </location>
</feature>
<dbReference type="GO" id="GO:0015031">
    <property type="term" value="P:protein transport"/>
    <property type="evidence" value="ECO:0007669"/>
    <property type="project" value="UniProtKB-KW"/>
</dbReference>
<dbReference type="PANTHER" id="PTHR14146">
    <property type="entry name" value="EXOCYST COMPLEX COMPONENT 4"/>
    <property type="match status" value="1"/>
</dbReference>
<evidence type="ECO:0000256" key="5">
    <source>
        <dbReference type="SAM" id="Coils"/>
    </source>
</evidence>
<evidence type="ECO:0000256" key="3">
    <source>
        <dbReference type="ARBA" id="ARBA00022483"/>
    </source>
</evidence>
<evidence type="ECO:0000256" key="6">
    <source>
        <dbReference type="SAM" id="MobiDB-lite"/>
    </source>
</evidence>
<evidence type="ECO:0000256" key="4">
    <source>
        <dbReference type="RuleBase" id="RU367079"/>
    </source>
</evidence>
<keyword evidence="4" id="KW-0653">Protein transport</keyword>
<evidence type="ECO:0000313" key="8">
    <source>
        <dbReference type="EMBL" id="JAP50863.1"/>
    </source>
</evidence>